<evidence type="ECO:0000313" key="2">
    <source>
        <dbReference type="EMBL" id="MBP1853617.1"/>
    </source>
</evidence>
<feature type="transmembrane region" description="Helical" evidence="1">
    <location>
        <begin position="5"/>
        <end position="24"/>
    </location>
</feature>
<gene>
    <name evidence="2" type="ORF">J2Z43_000007</name>
</gene>
<organism evidence="2 3">
    <name type="scientific">Metaclostridioides mangenotii</name>
    <dbReference type="NCBI Taxonomy" id="1540"/>
    <lineage>
        <taxon>Bacteria</taxon>
        <taxon>Bacillati</taxon>
        <taxon>Bacillota</taxon>
        <taxon>Clostridia</taxon>
        <taxon>Peptostreptococcales</taxon>
        <taxon>Peptostreptococcaceae</taxon>
        <taxon>Metaclostridioides</taxon>
    </lineage>
</organism>
<keyword evidence="1" id="KW-1133">Transmembrane helix</keyword>
<evidence type="ECO:0000256" key="1">
    <source>
        <dbReference type="SAM" id="Phobius"/>
    </source>
</evidence>
<name>A0ABS4E6P3_9FIRM</name>
<comment type="caution">
    <text evidence="2">The sequence shown here is derived from an EMBL/GenBank/DDBJ whole genome shotgun (WGS) entry which is preliminary data.</text>
</comment>
<accession>A0ABS4E6P3</accession>
<feature type="transmembrane region" description="Helical" evidence="1">
    <location>
        <begin position="71"/>
        <end position="91"/>
    </location>
</feature>
<protein>
    <submittedName>
        <fullName evidence="2">Uncharacterized protein</fullName>
    </submittedName>
</protein>
<keyword evidence="1" id="KW-0812">Transmembrane</keyword>
<sequence length="123" mass="14007">MKKIILGSLIPTTTMLLVMCSFFWETPLFQIISKSNLWDIRLVLVIITFLIPLTVLANGIICALKGLDWKFTIIITLILLNYFSYTVVGMFQPIPTIINLFSHLVGYNIGKLLLNKNYNKQGL</sequence>
<dbReference type="RefSeq" id="WP_209455300.1">
    <property type="nucleotide sequence ID" value="NZ_BAAACS010000017.1"/>
</dbReference>
<evidence type="ECO:0000313" key="3">
    <source>
        <dbReference type="Proteomes" id="UP000767291"/>
    </source>
</evidence>
<keyword evidence="1" id="KW-0472">Membrane</keyword>
<dbReference type="Proteomes" id="UP000767291">
    <property type="component" value="Unassembled WGS sequence"/>
</dbReference>
<feature type="transmembrane region" description="Helical" evidence="1">
    <location>
        <begin position="44"/>
        <end position="64"/>
    </location>
</feature>
<dbReference type="EMBL" id="JAGGJX010000001">
    <property type="protein sequence ID" value="MBP1853617.1"/>
    <property type="molecule type" value="Genomic_DNA"/>
</dbReference>
<keyword evidence="3" id="KW-1185">Reference proteome</keyword>
<proteinExistence type="predicted"/>
<reference evidence="2 3" key="1">
    <citation type="submission" date="2021-03" db="EMBL/GenBank/DDBJ databases">
        <title>Genomic Encyclopedia of Type Strains, Phase IV (KMG-IV): sequencing the most valuable type-strain genomes for metagenomic binning, comparative biology and taxonomic classification.</title>
        <authorList>
            <person name="Goeker M."/>
        </authorList>
    </citation>
    <scope>NUCLEOTIDE SEQUENCE [LARGE SCALE GENOMIC DNA]</scope>
    <source>
        <strain evidence="2 3">DSM 1289</strain>
    </source>
</reference>